<reference evidence="4 5" key="1">
    <citation type="submission" date="2024-04" db="EMBL/GenBank/DDBJ databases">
        <title>Flavobacterium sp. DGU99 16S ribosomal RNA gene Genome sequencing and assembly.</title>
        <authorList>
            <person name="Park S."/>
        </authorList>
    </citation>
    <scope>NUCLEOTIDE SEQUENCE [LARGE SCALE GENOMIC DNA]</scope>
    <source>
        <strain evidence="4 5">DGU99</strain>
    </source>
</reference>
<evidence type="ECO:0000256" key="2">
    <source>
        <dbReference type="ARBA" id="ARBA00022977"/>
    </source>
</evidence>
<keyword evidence="5" id="KW-1185">Reference proteome</keyword>
<dbReference type="PANTHER" id="PTHR20857">
    <property type="entry name" value="THIAMINE-PHOSPHATE PYROPHOSPHORYLASE"/>
    <property type="match status" value="1"/>
</dbReference>
<gene>
    <name evidence="4" type="ORF">AAEO59_00910</name>
</gene>
<name>A0ABU9HHL6_9FLAO</name>
<keyword evidence="2" id="KW-0784">Thiamine biosynthesis</keyword>
<evidence type="ECO:0000259" key="3">
    <source>
        <dbReference type="Pfam" id="PF02581"/>
    </source>
</evidence>
<sequence length="193" mass="22193">MIVISNPTAVANEINTIHSLFENGMELFHVRKPDFSEEEMKTFVTAIGLEYRNQLVLHSYHHLAKEFGINRIHFSSTNRPDNFQKTEGFTVSTSTHSIEEFNELSEDIDYAFLSPVFKSISKENYKPNVNWSTEIKKRTHFKTKLIGLGGIQAENIHQAFQFGFDDVTLLGTIWNSNNPIENFKSCQQIVLSF</sequence>
<organism evidence="4 5">
    <name type="scientific">Flavobacterium flavipallidum</name>
    <dbReference type="NCBI Taxonomy" id="3139140"/>
    <lineage>
        <taxon>Bacteria</taxon>
        <taxon>Pseudomonadati</taxon>
        <taxon>Bacteroidota</taxon>
        <taxon>Flavobacteriia</taxon>
        <taxon>Flavobacteriales</taxon>
        <taxon>Flavobacteriaceae</taxon>
        <taxon>Flavobacterium</taxon>
    </lineage>
</organism>
<dbReference type="EMBL" id="JBBYHU010000001">
    <property type="protein sequence ID" value="MEL1239599.1"/>
    <property type="molecule type" value="Genomic_DNA"/>
</dbReference>
<dbReference type="InterPro" id="IPR022998">
    <property type="entry name" value="ThiamineP_synth_TenI"/>
</dbReference>
<accession>A0ABU9HHL6</accession>
<comment type="caution">
    <text evidence="4">The sequence shown here is derived from an EMBL/GenBank/DDBJ whole genome shotgun (WGS) entry which is preliminary data.</text>
</comment>
<evidence type="ECO:0000256" key="1">
    <source>
        <dbReference type="ARBA" id="ARBA00004948"/>
    </source>
</evidence>
<evidence type="ECO:0000313" key="5">
    <source>
        <dbReference type="Proteomes" id="UP001398556"/>
    </source>
</evidence>
<comment type="pathway">
    <text evidence="1">Cofactor biosynthesis; thiamine diphosphate biosynthesis.</text>
</comment>
<evidence type="ECO:0000313" key="4">
    <source>
        <dbReference type="EMBL" id="MEL1239599.1"/>
    </source>
</evidence>
<feature type="domain" description="Thiamine phosphate synthase/TenI" evidence="3">
    <location>
        <begin position="3"/>
        <end position="170"/>
    </location>
</feature>
<dbReference type="Pfam" id="PF02581">
    <property type="entry name" value="TMP-TENI"/>
    <property type="match status" value="1"/>
</dbReference>
<dbReference type="Gene3D" id="3.20.20.70">
    <property type="entry name" value="Aldolase class I"/>
    <property type="match status" value="1"/>
</dbReference>
<proteinExistence type="predicted"/>
<dbReference type="SUPFAM" id="SSF51391">
    <property type="entry name" value="Thiamin phosphate synthase"/>
    <property type="match status" value="1"/>
</dbReference>
<dbReference type="Proteomes" id="UP001398556">
    <property type="component" value="Unassembled WGS sequence"/>
</dbReference>
<dbReference type="InterPro" id="IPR013785">
    <property type="entry name" value="Aldolase_TIM"/>
</dbReference>
<dbReference type="CDD" id="cd00564">
    <property type="entry name" value="TMP_TenI"/>
    <property type="match status" value="1"/>
</dbReference>
<dbReference type="PANTHER" id="PTHR20857:SF15">
    <property type="entry name" value="THIAMINE-PHOSPHATE SYNTHASE"/>
    <property type="match status" value="1"/>
</dbReference>
<dbReference type="RefSeq" id="WP_341698880.1">
    <property type="nucleotide sequence ID" value="NZ_JBBYHU010000001.1"/>
</dbReference>
<dbReference type="InterPro" id="IPR036206">
    <property type="entry name" value="ThiamineP_synth_sf"/>
</dbReference>
<protein>
    <submittedName>
        <fullName evidence="4">Thiamine phosphate synthase</fullName>
    </submittedName>
</protein>